<dbReference type="InterPro" id="IPR019734">
    <property type="entry name" value="TPR_rpt"/>
</dbReference>
<dbReference type="Pfam" id="PF13181">
    <property type="entry name" value="TPR_8"/>
    <property type="match status" value="1"/>
</dbReference>
<dbReference type="InterPro" id="IPR016032">
    <property type="entry name" value="Sig_transdc_resp-reg_C-effctor"/>
</dbReference>
<keyword evidence="3 4" id="KW-0238">DNA-binding</keyword>
<gene>
    <name evidence="6" type="ORF">BRAD3257_4317</name>
</gene>
<dbReference type="Pfam" id="PF00486">
    <property type="entry name" value="Trans_reg_C"/>
    <property type="match status" value="1"/>
</dbReference>
<evidence type="ECO:0000256" key="4">
    <source>
        <dbReference type="PROSITE-ProRule" id="PRU01091"/>
    </source>
</evidence>
<sequence>MCPSSAMAAILEFGPFRLDAEAGILFHGAEPTGLGRRAVLLLALLVRQAGAPVSKDALIEAAWPGQAIEDSNLTVQIAAVRRTLADISGDAHWIETLPRRGYRYVGPTVTTSDPDRAQAAPQAPPLTLPDRPSIAVLPFTNLSGDAEQDYFADGMVDDIITGLSRINWLFVIARNSTFAYKGRAVDVKQVGRELGVRYVLEGSVRRTGTLVRITGQLIDAASGMHVWAERFDRRSEDVFALQDDIALSTVGAIAPSLRRAEINRVKRKRPDSLDAYDLVLRAQPDVDSGMPAQVTQALVLLERAIALEPAYALAHGNEAMCHHCLFLRAGLQEANREASIRHARSAIVHGQDDALALTLAGFSVGMDGHDRSAAFTAFEAALAISPSSALTYILGSVVLGWGGDSDRAIEWSEQGLRLSPFDSWAFAAFDAQALGHFHRGRYEEACRAAYRSVQANPRHSITYVQLAAALAKLGRLQEAKAAAARVLELHPTFRYGRQFQGVNCAPALASSLGDALRVAGLPE</sequence>
<dbReference type="KEGG" id="bvz:BRAD3257_4317"/>
<dbReference type="SUPFAM" id="SSF46894">
    <property type="entry name" value="C-terminal effector domain of the bipartite response regulators"/>
    <property type="match status" value="1"/>
</dbReference>
<dbReference type="InterPro" id="IPR036388">
    <property type="entry name" value="WH-like_DNA-bd_sf"/>
</dbReference>
<reference evidence="6 7" key="1">
    <citation type="submission" date="2018-03" db="EMBL/GenBank/DDBJ databases">
        <authorList>
            <person name="Gully D."/>
        </authorList>
    </citation>
    <scope>NUCLEOTIDE SEQUENCE [LARGE SCALE GENOMIC DNA]</scope>
    <source>
        <strain evidence="6">ORS3257</strain>
    </source>
</reference>
<dbReference type="SMART" id="SM00862">
    <property type="entry name" value="Trans_reg_C"/>
    <property type="match status" value="1"/>
</dbReference>
<proteinExistence type="predicted"/>
<dbReference type="InterPro" id="IPR001867">
    <property type="entry name" value="OmpR/PhoB-type_DNA-bd"/>
</dbReference>
<evidence type="ECO:0000259" key="5">
    <source>
        <dbReference type="PROSITE" id="PS51755"/>
    </source>
</evidence>
<dbReference type="GO" id="GO:0003677">
    <property type="term" value="F:DNA binding"/>
    <property type="evidence" value="ECO:0007669"/>
    <property type="project" value="UniProtKB-UniRule"/>
</dbReference>
<dbReference type="AlphaFoldDB" id="A0A2U3Q1R1"/>
<dbReference type="InterPro" id="IPR011990">
    <property type="entry name" value="TPR-like_helical_dom_sf"/>
</dbReference>
<keyword evidence="2" id="KW-0802">TPR repeat</keyword>
<evidence type="ECO:0000256" key="3">
    <source>
        <dbReference type="ARBA" id="ARBA00023125"/>
    </source>
</evidence>
<dbReference type="PANTHER" id="PTHR44858:SF1">
    <property type="entry name" value="UDP-N-ACETYLGLUCOSAMINE--PEPTIDE N-ACETYLGLUCOSAMINYLTRANSFERASE SPINDLY-RELATED"/>
    <property type="match status" value="1"/>
</dbReference>
<dbReference type="EMBL" id="LS398110">
    <property type="protein sequence ID" value="SPP95316.1"/>
    <property type="molecule type" value="Genomic_DNA"/>
</dbReference>
<feature type="DNA-binding region" description="OmpR/PhoB-type" evidence="4">
    <location>
        <begin position="8"/>
        <end position="106"/>
    </location>
</feature>
<dbReference type="PANTHER" id="PTHR44858">
    <property type="entry name" value="TETRATRICOPEPTIDE REPEAT PROTEIN 6"/>
    <property type="match status" value="1"/>
</dbReference>
<keyword evidence="1" id="KW-0677">Repeat</keyword>
<feature type="domain" description="OmpR/PhoB-type" evidence="5">
    <location>
        <begin position="8"/>
        <end position="106"/>
    </location>
</feature>
<dbReference type="GO" id="GO:0006355">
    <property type="term" value="P:regulation of DNA-templated transcription"/>
    <property type="evidence" value="ECO:0007669"/>
    <property type="project" value="InterPro"/>
</dbReference>
<dbReference type="Gene3D" id="1.10.10.10">
    <property type="entry name" value="Winged helix-like DNA-binding domain superfamily/Winged helix DNA-binding domain"/>
    <property type="match status" value="1"/>
</dbReference>
<dbReference type="Gene3D" id="3.40.50.10070">
    <property type="entry name" value="TolB, N-terminal domain"/>
    <property type="match status" value="1"/>
</dbReference>
<evidence type="ECO:0000313" key="7">
    <source>
        <dbReference type="Proteomes" id="UP000246085"/>
    </source>
</evidence>
<dbReference type="SUPFAM" id="SSF48452">
    <property type="entry name" value="TPR-like"/>
    <property type="match status" value="1"/>
</dbReference>
<accession>A0A2U3Q1R1</accession>
<dbReference type="PROSITE" id="PS51755">
    <property type="entry name" value="OMPR_PHOB"/>
    <property type="match status" value="1"/>
</dbReference>
<organism evidence="6 7">
    <name type="scientific">Bradyrhizobium vignae</name>
    <dbReference type="NCBI Taxonomy" id="1549949"/>
    <lineage>
        <taxon>Bacteria</taxon>
        <taxon>Pseudomonadati</taxon>
        <taxon>Pseudomonadota</taxon>
        <taxon>Alphaproteobacteria</taxon>
        <taxon>Hyphomicrobiales</taxon>
        <taxon>Nitrobacteraceae</taxon>
        <taxon>Bradyrhizobium</taxon>
    </lineage>
</organism>
<dbReference type="SMART" id="SM00028">
    <property type="entry name" value="TPR"/>
    <property type="match status" value="3"/>
</dbReference>
<evidence type="ECO:0000256" key="1">
    <source>
        <dbReference type="ARBA" id="ARBA00022737"/>
    </source>
</evidence>
<evidence type="ECO:0000256" key="2">
    <source>
        <dbReference type="ARBA" id="ARBA00022803"/>
    </source>
</evidence>
<dbReference type="GO" id="GO:0000160">
    <property type="term" value="P:phosphorelay signal transduction system"/>
    <property type="evidence" value="ECO:0007669"/>
    <property type="project" value="InterPro"/>
</dbReference>
<evidence type="ECO:0000313" key="6">
    <source>
        <dbReference type="EMBL" id="SPP95316.1"/>
    </source>
</evidence>
<protein>
    <submittedName>
        <fullName evidence="6">Putative integral membrane protein</fullName>
    </submittedName>
</protein>
<dbReference type="Gene3D" id="1.25.40.10">
    <property type="entry name" value="Tetratricopeptide repeat domain"/>
    <property type="match status" value="1"/>
</dbReference>
<dbReference type="Proteomes" id="UP000246085">
    <property type="component" value="Chromosome BRAD3257"/>
</dbReference>
<name>A0A2U3Q1R1_9BRAD</name>
<dbReference type="InterPro" id="IPR050498">
    <property type="entry name" value="Ycf3"/>
</dbReference>